<evidence type="ECO:0000256" key="1">
    <source>
        <dbReference type="SAM" id="SignalP"/>
    </source>
</evidence>
<dbReference type="RefSeq" id="XP_030371299.1">
    <property type="nucleotide sequence ID" value="XM_030515439.1"/>
</dbReference>
<gene>
    <name evidence="3" type="primary">LOC115621726</name>
</gene>
<keyword evidence="1" id="KW-0732">Signal</keyword>
<sequence length="101" mass="11890">MANYLTFVLLFLVLRLELQTVSGYSAEIYDYKAPSQYRSYMKTPDAVKKYRNLMMPSRLKELTPKQRELISDNCRPVGMPCNFREECCSYLCLKRSRICVV</sequence>
<reference evidence="3" key="1">
    <citation type="submission" date="2025-08" db="UniProtKB">
        <authorList>
            <consortium name="RefSeq"/>
        </authorList>
    </citation>
    <scope>IDENTIFICATION</scope>
    <source>
        <strain evidence="3">11010-0011.00</strain>
        <tissue evidence="3">Whole body</tissue>
    </source>
</reference>
<dbReference type="AlphaFoldDB" id="A0A6J2T5I9"/>
<feature type="signal peptide" evidence="1">
    <location>
        <begin position="1"/>
        <end position="23"/>
    </location>
</feature>
<name>A0A6J2T5I9_DROLE</name>
<evidence type="ECO:0000313" key="2">
    <source>
        <dbReference type="Proteomes" id="UP000504634"/>
    </source>
</evidence>
<feature type="chain" id="PRO_5026676950" evidence="1">
    <location>
        <begin position="24"/>
        <end position="101"/>
    </location>
</feature>
<organism evidence="2 3">
    <name type="scientific">Drosophila lebanonensis</name>
    <name type="common">Fruit fly</name>
    <name type="synonym">Scaptodrosophila lebanonensis</name>
    <dbReference type="NCBI Taxonomy" id="7225"/>
    <lineage>
        <taxon>Eukaryota</taxon>
        <taxon>Metazoa</taxon>
        <taxon>Ecdysozoa</taxon>
        <taxon>Arthropoda</taxon>
        <taxon>Hexapoda</taxon>
        <taxon>Insecta</taxon>
        <taxon>Pterygota</taxon>
        <taxon>Neoptera</taxon>
        <taxon>Endopterygota</taxon>
        <taxon>Diptera</taxon>
        <taxon>Brachycera</taxon>
        <taxon>Muscomorpha</taxon>
        <taxon>Ephydroidea</taxon>
        <taxon>Drosophilidae</taxon>
        <taxon>Scaptodrosophila</taxon>
    </lineage>
</organism>
<evidence type="ECO:0000313" key="3">
    <source>
        <dbReference type="RefSeq" id="XP_030371299.1"/>
    </source>
</evidence>
<accession>A0A6J2T5I9</accession>
<dbReference type="GeneID" id="115621726"/>
<dbReference type="Proteomes" id="UP000504634">
    <property type="component" value="Unplaced"/>
</dbReference>
<keyword evidence="2" id="KW-1185">Reference proteome</keyword>
<protein>
    <submittedName>
        <fullName evidence="3">Uncharacterized protein LOC115621726</fullName>
    </submittedName>
</protein>
<proteinExistence type="predicted"/>